<feature type="signal peptide" evidence="3">
    <location>
        <begin position="1"/>
        <end position="22"/>
    </location>
</feature>
<evidence type="ECO:0000313" key="6">
    <source>
        <dbReference type="Proteomes" id="UP001053296"/>
    </source>
</evidence>
<dbReference type="Pfam" id="PF13624">
    <property type="entry name" value="SurA_N_3"/>
    <property type="match status" value="1"/>
</dbReference>
<keyword evidence="2" id="KW-0697">Rotamase</keyword>
<dbReference type="SUPFAM" id="SSF54534">
    <property type="entry name" value="FKBP-like"/>
    <property type="match status" value="1"/>
</dbReference>
<dbReference type="InterPro" id="IPR046357">
    <property type="entry name" value="PPIase_dom_sf"/>
</dbReference>
<dbReference type="PANTHER" id="PTHR47637:SF1">
    <property type="entry name" value="CHAPERONE SURA"/>
    <property type="match status" value="1"/>
</dbReference>
<keyword evidence="6" id="KW-1185">Reference proteome</keyword>
<reference evidence="5" key="1">
    <citation type="journal article" date="2022" name="Arch. Microbiol.">
        <title>Pseudodesulfovibrio sediminis sp. nov., a mesophilic and neutrophilic sulfate-reducing bacterium isolated from sediment of a brackish lake.</title>
        <authorList>
            <person name="Takahashi A."/>
            <person name="Kojima H."/>
            <person name="Watanabe M."/>
            <person name="Fukui M."/>
        </authorList>
    </citation>
    <scope>NUCLEOTIDE SEQUENCE</scope>
    <source>
        <strain evidence="5">SF6</strain>
    </source>
</reference>
<evidence type="ECO:0000313" key="5">
    <source>
        <dbReference type="EMBL" id="BCS87057.1"/>
    </source>
</evidence>
<name>A0ABM7P2S3_9BACT</name>
<organism evidence="5 6">
    <name type="scientific">Pseudodesulfovibrio sediminis</name>
    <dbReference type="NCBI Taxonomy" id="2810563"/>
    <lineage>
        <taxon>Bacteria</taxon>
        <taxon>Pseudomonadati</taxon>
        <taxon>Thermodesulfobacteriota</taxon>
        <taxon>Desulfovibrionia</taxon>
        <taxon>Desulfovibrionales</taxon>
        <taxon>Desulfovibrionaceae</taxon>
    </lineage>
</organism>
<gene>
    <name evidence="5" type="ORF">PSDVSF_02990</name>
</gene>
<dbReference type="RefSeq" id="WP_229592898.1">
    <property type="nucleotide sequence ID" value="NZ_AP024485.1"/>
</dbReference>
<dbReference type="SUPFAM" id="SSF109998">
    <property type="entry name" value="Triger factor/SurA peptide-binding domain-like"/>
    <property type="match status" value="1"/>
</dbReference>
<dbReference type="Pfam" id="PF13145">
    <property type="entry name" value="Rotamase_2"/>
    <property type="match status" value="1"/>
</dbReference>
<dbReference type="Gene3D" id="3.10.50.40">
    <property type="match status" value="1"/>
</dbReference>
<evidence type="ECO:0000256" key="3">
    <source>
        <dbReference type="SAM" id="SignalP"/>
    </source>
</evidence>
<dbReference type="InterPro" id="IPR000297">
    <property type="entry name" value="PPIase_PpiC"/>
</dbReference>
<protein>
    <recommendedName>
        <fullName evidence="4">PpiC domain-containing protein</fullName>
    </recommendedName>
</protein>
<evidence type="ECO:0000259" key="4">
    <source>
        <dbReference type="PROSITE" id="PS50198"/>
    </source>
</evidence>
<proteinExistence type="predicted"/>
<dbReference type="EMBL" id="AP024485">
    <property type="protein sequence ID" value="BCS87057.1"/>
    <property type="molecule type" value="Genomic_DNA"/>
</dbReference>
<dbReference type="InterPro" id="IPR050280">
    <property type="entry name" value="OMP_Chaperone_SurA"/>
</dbReference>
<evidence type="ECO:0000256" key="2">
    <source>
        <dbReference type="PROSITE-ProRule" id="PRU00278"/>
    </source>
</evidence>
<accession>A0ABM7P2S3</accession>
<dbReference type="Gene3D" id="1.10.4030.10">
    <property type="entry name" value="Porin chaperone SurA, peptide-binding domain"/>
    <property type="match status" value="1"/>
</dbReference>
<keyword evidence="2" id="KW-0413">Isomerase</keyword>
<evidence type="ECO:0000256" key="1">
    <source>
        <dbReference type="ARBA" id="ARBA00022729"/>
    </source>
</evidence>
<feature type="domain" description="PpiC" evidence="4">
    <location>
        <begin position="176"/>
        <end position="253"/>
    </location>
</feature>
<feature type="chain" id="PRO_5047080013" description="PpiC domain-containing protein" evidence="3">
    <location>
        <begin position="23"/>
        <end position="322"/>
    </location>
</feature>
<dbReference type="PANTHER" id="PTHR47637">
    <property type="entry name" value="CHAPERONE SURA"/>
    <property type="match status" value="1"/>
</dbReference>
<keyword evidence="1 3" id="KW-0732">Signal</keyword>
<sequence length="322" mass="36291">MVKYCSLFMVAVLVLLTSSARAEEVLINRILVKINDTIITEYDLNQELKPILKQIKGKELNAQEQAQFDAFRIKTLESMVNDILIQQEIARFDIQVTDEEIDKELTRMKEERSMDDDAFAAQVAEDGLTIEEFRSKLKKIIQKQELIGYMVNQKVLVTDSEIQAEYDAHIDDYTLEKMVNLAMILLPSNIGAAEVKKRIEDGEMTFAEAAAEYSIGPDSDSGGVIGEVAYADMSKDWTNAIDGLKAGQVSEPLIINGNEALLSPVAIMDNQVVPIEDVKDGIYRRLMKEKRVTVFDEYFKKLKQSAVIIYMDKTLMPENGAS</sequence>
<dbReference type="Proteomes" id="UP001053296">
    <property type="component" value="Chromosome"/>
</dbReference>
<dbReference type="PROSITE" id="PS50198">
    <property type="entry name" value="PPIC_PPIASE_2"/>
    <property type="match status" value="1"/>
</dbReference>
<dbReference type="InterPro" id="IPR027304">
    <property type="entry name" value="Trigger_fact/SurA_dom_sf"/>
</dbReference>